<evidence type="ECO:0000313" key="5">
    <source>
        <dbReference type="Proteomes" id="UP000321429"/>
    </source>
</evidence>
<dbReference type="OrthoDB" id="40849at2"/>
<reference evidence="2 5" key="2">
    <citation type="submission" date="2019-07" db="EMBL/GenBank/DDBJ databases">
        <title>Whole genome shotgun sequence of Lactobacillus siliginis NBRC 101315.</title>
        <authorList>
            <person name="Hosoyama A."/>
            <person name="Uohara A."/>
            <person name="Ohji S."/>
            <person name="Ichikawa N."/>
        </authorList>
    </citation>
    <scope>NUCLEOTIDE SEQUENCE [LARGE SCALE GENOMIC DNA]</scope>
    <source>
        <strain evidence="2 5">NBRC 101315</strain>
    </source>
</reference>
<gene>
    <name evidence="3" type="ORF">IV55_GL001775</name>
    <name evidence="2" type="ORF">LSI01_03740</name>
</gene>
<comment type="caution">
    <text evidence="3">The sequence shown here is derived from an EMBL/GenBank/DDBJ whole genome shotgun (WGS) entry which is preliminary data.</text>
</comment>
<organism evidence="3 4">
    <name type="scientific">Furfurilactobacillus siliginis</name>
    <dbReference type="NCBI Taxonomy" id="348151"/>
    <lineage>
        <taxon>Bacteria</taxon>
        <taxon>Bacillati</taxon>
        <taxon>Bacillota</taxon>
        <taxon>Bacilli</taxon>
        <taxon>Lactobacillales</taxon>
        <taxon>Lactobacillaceae</taxon>
        <taxon>Furfurilactobacillus</taxon>
    </lineage>
</organism>
<dbReference type="AlphaFoldDB" id="A0A0R2L976"/>
<dbReference type="Gene3D" id="3.40.50.300">
    <property type="entry name" value="P-loop containing nucleotide triphosphate hydrolases"/>
    <property type="match status" value="1"/>
</dbReference>
<proteinExistence type="predicted"/>
<evidence type="ECO:0000313" key="4">
    <source>
        <dbReference type="Proteomes" id="UP000051139"/>
    </source>
</evidence>
<dbReference type="InterPro" id="IPR027417">
    <property type="entry name" value="P-loop_NTPase"/>
</dbReference>
<keyword evidence="4" id="KW-1185">Reference proteome</keyword>
<evidence type="ECO:0000259" key="1">
    <source>
        <dbReference type="SMART" id="SM00382"/>
    </source>
</evidence>
<dbReference type="RefSeq" id="WP_057810359.1">
    <property type="nucleotide sequence ID" value="NZ_BJUD01000003.1"/>
</dbReference>
<feature type="domain" description="AAA+ ATPase" evidence="1">
    <location>
        <begin position="18"/>
        <end position="185"/>
    </location>
</feature>
<dbReference type="EMBL" id="BJUD01000003">
    <property type="protein sequence ID" value="GEK28063.1"/>
    <property type="molecule type" value="Genomic_DNA"/>
</dbReference>
<dbReference type="STRING" id="348151.IV55_GL001775"/>
<accession>A0A0R2L976</accession>
<protein>
    <submittedName>
        <fullName evidence="2">ATPase</fullName>
    </submittedName>
</protein>
<evidence type="ECO:0000313" key="2">
    <source>
        <dbReference type="EMBL" id="GEK28063.1"/>
    </source>
</evidence>
<reference evidence="3 4" key="1">
    <citation type="journal article" date="2015" name="Genome Announc.">
        <title>Expanding the biotechnology potential of lactobacilli through comparative genomics of 213 strains and associated genera.</title>
        <authorList>
            <person name="Sun Z."/>
            <person name="Harris H.M."/>
            <person name="McCann A."/>
            <person name="Guo C."/>
            <person name="Argimon S."/>
            <person name="Zhang W."/>
            <person name="Yang X."/>
            <person name="Jeffery I.B."/>
            <person name="Cooney J.C."/>
            <person name="Kagawa T.F."/>
            <person name="Liu W."/>
            <person name="Song Y."/>
            <person name="Salvetti E."/>
            <person name="Wrobel A."/>
            <person name="Rasinkangas P."/>
            <person name="Parkhill J."/>
            <person name="Rea M.C."/>
            <person name="O'Sullivan O."/>
            <person name="Ritari J."/>
            <person name="Douillard F.P."/>
            <person name="Paul Ross R."/>
            <person name="Yang R."/>
            <person name="Briner A.E."/>
            <person name="Felis G.E."/>
            <person name="de Vos W.M."/>
            <person name="Barrangou R."/>
            <person name="Klaenhammer T.R."/>
            <person name="Caufield P.W."/>
            <person name="Cui Y."/>
            <person name="Zhang H."/>
            <person name="O'Toole P.W."/>
        </authorList>
    </citation>
    <scope>NUCLEOTIDE SEQUENCE [LARGE SCALE GENOMIC DNA]</scope>
    <source>
        <strain evidence="3 4">DSM 22696</strain>
    </source>
</reference>
<dbReference type="Proteomes" id="UP000321429">
    <property type="component" value="Unassembled WGS sequence"/>
</dbReference>
<dbReference type="InterPro" id="IPR003593">
    <property type="entry name" value="AAA+_ATPase"/>
</dbReference>
<sequence>MALSYQELRAAVPVVLQAGHVPNIVGEAGIGKSALVADIATQMGAQLFTTVVSLSEKGDLAIPVPPLTTDSFVQTKFGRLADVQFGYAHTLIEIIQFAEKQPDKPIIWFLDEFNRGSQAVQSELMNLVLQRQINDITLPVQVQLIIAENPDAQMAGFNETFYGVTAGDDAIKDRTTRLVMRVDITDWLTWARAQDAHGQTHIDPAICDYLAAHPTSLRPVKHDDDVYPTPRAWQRVSDVLRQLATLPVAQQNALRFDLLTGDLGLTVGMQFDQFLGAAVTVAELLSSDDTTTFMQLSIGAQQALLVEAGTDSDKLLTNPENAKRWLTLMRLLPSDGQYAVVHTLGNHSGWLAGLTTMPTIRDYVLSVLNQTI</sequence>
<dbReference type="Proteomes" id="UP000051139">
    <property type="component" value="Unassembled WGS sequence"/>
</dbReference>
<dbReference type="EMBL" id="JQCB01000007">
    <property type="protein sequence ID" value="KRN95674.1"/>
    <property type="molecule type" value="Genomic_DNA"/>
</dbReference>
<dbReference type="SMART" id="SM00382">
    <property type="entry name" value="AAA"/>
    <property type="match status" value="1"/>
</dbReference>
<dbReference type="SUPFAM" id="SSF52540">
    <property type="entry name" value="P-loop containing nucleoside triphosphate hydrolases"/>
    <property type="match status" value="1"/>
</dbReference>
<name>A0A0R2L976_9LACO</name>
<dbReference type="PATRIC" id="fig|348151.3.peg.1826"/>
<evidence type="ECO:0000313" key="3">
    <source>
        <dbReference type="EMBL" id="KRN95674.1"/>
    </source>
</evidence>